<comment type="caution">
    <text evidence="2">The sequence shown here is derived from an EMBL/GenBank/DDBJ whole genome shotgun (WGS) entry which is preliminary data.</text>
</comment>
<dbReference type="GO" id="GO:0003677">
    <property type="term" value="F:DNA binding"/>
    <property type="evidence" value="ECO:0007669"/>
    <property type="project" value="UniProtKB-KW"/>
</dbReference>
<keyword evidence="2" id="KW-0238">DNA-binding</keyword>
<gene>
    <name evidence="3" type="ORF">HLH25_05485</name>
    <name evidence="2" type="ORF">HLH26_04330</name>
    <name evidence="4" type="ORF">HLH44_04535</name>
</gene>
<dbReference type="RefSeq" id="WP_182973127.1">
    <property type="nucleotide sequence ID" value="NZ_JABEQP010000002.1"/>
</dbReference>
<keyword evidence="1" id="KW-1133">Transmembrane helix</keyword>
<evidence type="ECO:0000313" key="3">
    <source>
        <dbReference type="EMBL" id="MBB2193103.1"/>
    </source>
</evidence>
<keyword evidence="1" id="KW-0472">Membrane</keyword>
<keyword evidence="1" id="KW-0812">Transmembrane</keyword>
<feature type="transmembrane region" description="Helical" evidence="1">
    <location>
        <begin position="137"/>
        <end position="158"/>
    </location>
</feature>
<evidence type="ECO:0000256" key="1">
    <source>
        <dbReference type="SAM" id="Phobius"/>
    </source>
</evidence>
<evidence type="ECO:0000313" key="4">
    <source>
        <dbReference type="EMBL" id="MBB2196741.1"/>
    </source>
</evidence>
<evidence type="ECO:0000313" key="6">
    <source>
        <dbReference type="Proteomes" id="UP000540490"/>
    </source>
</evidence>
<keyword evidence="6" id="KW-1185">Reference proteome</keyword>
<dbReference type="EMBL" id="JABEQO010000004">
    <property type="protein sequence ID" value="MBB2163777.1"/>
    <property type="molecule type" value="Genomic_DNA"/>
</dbReference>
<evidence type="ECO:0000313" key="7">
    <source>
        <dbReference type="Proteomes" id="UP000561077"/>
    </source>
</evidence>
<dbReference type="Proteomes" id="UP000540490">
    <property type="component" value="Unassembled WGS sequence"/>
</dbReference>
<reference evidence="5 6" key="1">
    <citation type="submission" date="2020-04" db="EMBL/GenBank/DDBJ databases">
        <title>Description of novel Gluconacetobacter.</title>
        <authorList>
            <person name="Sombolestani A."/>
        </authorList>
    </citation>
    <scope>NUCLEOTIDE SEQUENCE [LARGE SCALE GENOMIC DNA]</scope>
    <source>
        <strain evidence="3 6">LMG 1728</strain>
        <strain evidence="2 7">LMG 1731</strain>
        <strain evidence="4 5">LMG 22058</strain>
    </source>
</reference>
<evidence type="ECO:0000313" key="2">
    <source>
        <dbReference type="EMBL" id="MBB2163777.1"/>
    </source>
</evidence>
<protein>
    <submittedName>
        <fullName evidence="2">DNA-binding protein</fullName>
    </submittedName>
</protein>
<dbReference type="Proteomes" id="UP000530320">
    <property type="component" value="Unassembled WGS sequence"/>
</dbReference>
<sequence>MSGLTPPDGASDGLATVHVFPLRRMLPLVDAALYLGIPARRLRMLGLLHAGPRPAARNGRTLMYRVEDLDRYVTQLYGRARISAGEEARQRQEWRARIAAPPVRDARGRPARLIDPCMQALTLDALVSSGGPLGLKLLFASGLGLIFLSHTPVMWRLYAML</sequence>
<name>A0A7W4IJ55_9PROT</name>
<dbReference type="Proteomes" id="UP000561077">
    <property type="component" value="Unassembled WGS sequence"/>
</dbReference>
<evidence type="ECO:0000313" key="5">
    <source>
        <dbReference type="Proteomes" id="UP000530320"/>
    </source>
</evidence>
<proteinExistence type="predicted"/>
<dbReference type="EMBL" id="JABEQN010000005">
    <property type="protein sequence ID" value="MBB2193103.1"/>
    <property type="molecule type" value="Genomic_DNA"/>
</dbReference>
<dbReference type="EMBL" id="JABEQP010000002">
    <property type="protein sequence ID" value="MBB2196741.1"/>
    <property type="molecule type" value="Genomic_DNA"/>
</dbReference>
<dbReference type="AlphaFoldDB" id="A0A7W4IJ55"/>
<accession>A0A7W4IJ55</accession>
<organism evidence="2 7">
    <name type="scientific">Gluconacetobacter dulcium</name>
    <dbReference type="NCBI Taxonomy" id="2729096"/>
    <lineage>
        <taxon>Bacteria</taxon>
        <taxon>Pseudomonadati</taxon>
        <taxon>Pseudomonadota</taxon>
        <taxon>Alphaproteobacteria</taxon>
        <taxon>Acetobacterales</taxon>
        <taxon>Acetobacteraceae</taxon>
        <taxon>Gluconacetobacter</taxon>
    </lineage>
</organism>